<sequence length="138" mass="15499">MPPDTDEHADNDDNQDSLSDDPTVEVENTPSSESSTDRPTDSQTERTDGPSTVGLPTIQDNARDAAKKLLDSDFEGIIEVSMKEDGKWRALVEVVERRAVPDTQDIIGRYEIELNDSGDVIGYELRERYQRSDLKEEL</sequence>
<dbReference type="AlphaFoldDB" id="A0ABD5YE17"/>
<dbReference type="PIRSF" id="PIRSF028743">
    <property type="entry name" value="GvpO_protein"/>
    <property type="match status" value="1"/>
</dbReference>
<keyword evidence="3" id="KW-1185">Reference proteome</keyword>
<dbReference type="RefSeq" id="WP_267662979.1">
    <property type="nucleotide sequence ID" value="NZ_JAODIX010000017.1"/>
</dbReference>
<dbReference type="EMBL" id="JBHSZZ010000017">
    <property type="protein sequence ID" value="MFC7186002.1"/>
    <property type="molecule type" value="Genomic_DNA"/>
</dbReference>
<proteinExistence type="predicted"/>
<feature type="compositionally biased region" description="Acidic residues" evidence="1">
    <location>
        <begin position="9"/>
        <end position="24"/>
    </location>
</feature>
<feature type="compositionally biased region" description="Basic and acidic residues" evidence="1">
    <location>
        <begin position="35"/>
        <end position="48"/>
    </location>
</feature>
<organism evidence="2 3">
    <name type="scientific">Halorubrum yunnanense</name>
    <dbReference type="NCBI Taxonomy" id="1526162"/>
    <lineage>
        <taxon>Archaea</taxon>
        <taxon>Methanobacteriati</taxon>
        <taxon>Methanobacteriota</taxon>
        <taxon>Stenosarchaea group</taxon>
        <taxon>Halobacteria</taxon>
        <taxon>Halobacteriales</taxon>
        <taxon>Haloferacaceae</taxon>
        <taxon>Halorubrum</taxon>
    </lineage>
</organism>
<dbReference type="Proteomes" id="UP001596390">
    <property type="component" value="Unassembled WGS sequence"/>
</dbReference>
<accession>A0ABD5YE17</accession>
<feature type="region of interest" description="Disordered" evidence="1">
    <location>
        <begin position="1"/>
        <end position="60"/>
    </location>
</feature>
<evidence type="ECO:0000313" key="3">
    <source>
        <dbReference type="Proteomes" id="UP001596390"/>
    </source>
</evidence>
<dbReference type="InterPro" id="IPR008634">
    <property type="entry name" value="Gas-vesicle_GvpO"/>
</dbReference>
<name>A0ABD5YE17_9EURY</name>
<comment type="caution">
    <text evidence="2">The sequence shown here is derived from an EMBL/GenBank/DDBJ whole genome shotgun (WGS) entry which is preliminary data.</text>
</comment>
<dbReference type="Pfam" id="PF05800">
    <property type="entry name" value="GvpO"/>
    <property type="match status" value="1"/>
</dbReference>
<gene>
    <name evidence="2" type="ORF">ACFQMK_03695</name>
</gene>
<evidence type="ECO:0000313" key="2">
    <source>
        <dbReference type="EMBL" id="MFC7186002.1"/>
    </source>
</evidence>
<evidence type="ECO:0000256" key="1">
    <source>
        <dbReference type="SAM" id="MobiDB-lite"/>
    </source>
</evidence>
<reference evidence="2 3" key="1">
    <citation type="journal article" date="2019" name="Int. J. Syst. Evol. Microbiol.">
        <title>The Global Catalogue of Microorganisms (GCM) 10K type strain sequencing project: providing services to taxonomists for standard genome sequencing and annotation.</title>
        <authorList>
            <consortium name="The Broad Institute Genomics Platform"/>
            <consortium name="The Broad Institute Genome Sequencing Center for Infectious Disease"/>
            <person name="Wu L."/>
            <person name="Ma J."/>
        </authorList>
    </citation>
    <scope>NUCLEOTIDE SEQUENCE [LARGE SCALE GENOMIC DNA]</scope>
    <source>
        <strain evidence="2 3">Q85</strain>
    </source>
</reference>
<protein>
    <submittedName>
        <fullName evidence="2">Gas vesicle protein</fullName>
    </submittedName>
</protein>